<evidence type="ECO:0000313" key="2">
    <source>
        <dbReference type="Proteomes" id="UP000265520"/>
    </source>
</evidence>
<comment type="caution">
    <text evidence="1">The sequence shown here is derived from an EMBL/GenBank/DDBJ whole genome shotgun (WGS) entry which is preliminary data.</text>
</comment>
<reference evidence="1 2" key="1">
    <citation type="journal article" date="2018" name="Front. Plant Sci.">
        <title>Red Clover (Trifolium pratense) and Zigzag Clover (T. medium) - A Picture of Genomic Similarities and Differences.</title>
        <authorList>
            <person name="Dluhosova J."/>
            <person name="Istvanek J."/>
            <person name="Nedelnik J."/>
            <person name="Repkova J."/>
        </authorList>
    </citation>
    <scope>NUCLEOTIDE SEQUENCE [LARGE SCALE GENOMIC DNA]</scope>
    <source>
        <strain evidence="2">cv. 10/8</strain>
        <tissue evidence="1">Leaf</tissue>
    </source>
</reference>
<feature type="non-terminal residue" evidence="1">
    <location>
        <position position="1"/>
    </location>
</feature>
<dbReference type="AlphaFoldDB" id="A0A392VUN1"/>
<proteinExistence type="predicted"/>
<keyword evidence="2" id="KW-1185">Reference proteome</keyword>
<organism evidence="1 2">
    <name type="scientific">Trifolium medium</name>
    <dbReference type="NCBI Taxonomy" id="97028"/>
    <lineage>
        <taxon>Eukaryota</taxon>
        <taxon>Viridiplantae</taxon>
        <taxon>Streptophyta</taxon>
        <taxon>Embryophyta</taxon>
        <taxon>Tracheophyta</taxon>
        <taxon>Spermatophyta</taxon>
        <taxon>Magnoliopsida</taxon>
        <taxon>eudicotyledons</taxon>
        <taxon>Gunneridae</taxon>
        <taxon>Pentapetalae</taxon>
        <taxon>rosids</taxon>
        <taxon>fabids</taxon>
        <taxon>Fabales</taxon>
        <taxon>Fabaceae</taxon>
        <taxon>Papilionoideae</taxon>
        <taxon>50 kb inversion clade</taxon>
        <taxon>NPAAA clade</taxon>
        <taxon>Hologalegina</taxon>
        <taxon>IRL clade</taxon>
        <taxon>Trifolieae</taxon>
        <taxon>Trifolium</taxon>
    </lineage>
</organism>
<evidence type="ECO:0000313" key="1">
    <source>
        <dbReference type="EMBL" id="MCI91637.1"/>
    </source>
</evidence>
<accession>A0A392VUN1</accession>
<protein>
    <submittedName>
        <fullName evidence="1">Uncharacterized protein</fullName>
    </submittedName>
</protein>
<dbReference type="Proteomes" id="UP000265520">
    <property type="component" value="Unassembled WGS sequence"/>
</dbReference>
<sequence length="31" mass="3279">CSCAARRVFLRLVSFLVPAPRSGGSCAARRA</sequence>
<name>A0A392VUN1_9FABA</name>
<dbReference type="EMBL" id="LXQA011277760">
    <property type="protein sequence ID" value="MCI91637.1"/>
    <property type="molecule type" value="Genomic_DNA"/>
</dbReference>